<proteinExistence type="predicted"/>
<dbReference type="InterPro" id="IPR009030">
    <property type="entry name" value="Growth_fac_rcpt_cys_sf"/>
</dbReference>
<keyword evidence="5" id="KW-1185">Reference proteome</keyword>
<protein>
    <submittedName>
        <fullName evidence="4">Beta-glucosidase 42</fullName>
    </submittedName>
</protein>
<sequence length="801" mass="89286">MTKMFYEASSFNQPIGDGRKRSDMFVGAAAQPPPCEAGKGPGENYLLCESCGVGQYAVAGGYCQGCPPGSSPSERRGTCDQCPPSHYSVSGLDGCFACNLPLLLVDNECVWWHLPLLALGFGGLAVAFTLLRAWLWARKARNAERIMEKLYSELWDEEPDTVATYAEKLHRVGFGDAKIDHRISAMRAQQSHRAGVSIGYLLSTEFAELAMHRTGKDDPSFIDMKTAFWLAEEPIGRDIICPRDGRAGCALVDWIPRKERREQTHFMSWTWKYSLLQVRCALNMFQRSYSTAGLGATSVFFFMCFFVNNQYRLIVEESANGSDNLEKLFEGNLRRIGRMVAILDTWDQPLYLSRVWTVYEQFVASTLQIQVQFVLPKAATDHLQRKISCGSAGIDEVIESLSQVNSRQAKAWKLADEMKVKSLIQETVGFRHVDSHVTRVMITWIGDVMVQTCKQLLDQALAEKVSESPCGSEAWSKDVRSVSEKIFGWELADEFTVLGFFRRDRSFVVPEVQTPCTVHAEDPFEFNPNRATRLRARRARKKKELRHGDMAWLGGLQPCVSGAWKPNPHGIAVGLTYDLAKGGWPIFASWAGPLRSGPSKTGAEKAKPTYTQSSRATMEKALFKLKHDQEDLGDEHVLRTVISSVEENGDNTRVQSVIFHVCAEKGPDGESDSDILEAMEEGVMETRKSLRFVTLVHPLLQLTDNGALIFLLPQSEAADSSCMRSAAHKTSRIVDQNPLRHADGVPCTFALQPQQCAEINAQLILRWLEELFKMPKQQWSAAAGRVVPLCAAGCITSGTKT</sequence>
<dbReference type="AlphaFoldDB" id="A0A9P1DS14"/>
<evidence type="ECO:0000313" key="5">
    <source>
        <dbReference type="Proteomes" id="UP001152797"/>
    </source>
</evidence>
<reference evidence="2" key="1">
    <citation type="submission" date="2022-10" db="EMBL/GenBank/DDBJ databases">
        <authorList>
            <person name="Chen Y."/>
            <person name="Dougan E. K."/>
            <person name="Chan C."/>
            <person name="Rhodes N."/>
            <person name="Thang M."/>
        </authorList>
    </citation>
    <scope>NUCLEOTIDE SEQUENCE</scope>
</reference>
<organism evidence="2">
    <name type="scientific">Cladocopium goreaui</name>
    <dbReference type="NCBI Taxonomy" id="2562237"/>
    <lineage>
        <taxon>Eukaryota</taxon>
        <taxon>Sar</taxon>
        <taxon>Alveolata</taxon>
        <taxon>Dinophyceae</taxon>
        <taxon>Suessiales</taxon>
        <taxon>Symbiodiniaceae</taxon>
        <taxon>Cladocopium</taxon>
    </lineage>
</organism>
<dbReference type="EMBL" id="CAMXCT010006512">
    <property type="protein sequence ID" value="CAI4015098.1"/>
    <property type="molecule type" value="Genomic_DNA"/>
</dbReference>
<dbReference type="Proteomes" id="UP001152797">
    <property type="component" value="Unassembled WGS sequence"/>
</dbReference>
<keyword evidence="1" id="KW-0472">Membrane</keyword>
<evidence type="ECO:0000256" key="1">
    <source>
        <dbReference type="SAM" id="Phobius"/>
    </source>
</evidence>
<dbReference type="EMBL" id="CAMXCT030006512">
    <property type="protein sequence ID" value="CAL4802410.1"/>
    <property type="molecule type" value="Genomic_DNA"/>
</dbReference>
<reference evidence="3" key="2">
    <citation type="submission" date="2024-04" db="EMBL/GenBank/DDBJ databases">
        <authorList>
            <person name="Chen Y."/>
            <person name="Shah S."/>
            <person name="Dougan E. K."/>
            <person name="Thang M."/>
            <person name="Chan C."/>
        </authorList>
    </citation>
    <scope>NUCLEOTIDE SEQUENCE [LARGE SCALE GENOMIC DNA]</scope>
</reference>
<evidence type="ECO:0000313" key="3">
    <source>
        <dbReference type="EMBL" id="CAL1168473.1"/>
    </source>
</evidence>
<keyword evidence="1" id="KW-1133">Transmembrane helix</keyword>
<feature type="transmembrane region" description="Helical" evidence="1">
    <location>
        <begin position="110"/>
        <end position="135"/>
    </location>
</feature>
<comment type="caution">
    <text evidence="2">The sequence shown here is derived from an EMBL/GenBank/DDBJ whole genome shotgun (WGS) entry which is preliminary data.</text>
</comment>
<name>A0A9P1DS14_9DINO</name>
<evidence type="ECO:0000313" key="4">
    <source>
        <dbReference type="EMBL" id="CAL4802410.1"/>
    </source>
</evidence>
<feature type="transmembrane region" description="Helical" evidence="1">
    <location>
        <begin position="289"/>
        <end position="308"/>
    </location>
</feature>
<dbReference type="EMBL" id="CAMXCT020006512">
    <property type="protein sequence ID" value="CAL1168473.1"/>
    <property type="molecule type" value="Genomic_DNA"/>
</dbReference>
<keyword evidence="1" id="KW-0812">Transmembrane</keyword>
<dbReference type="OrthoDB" id="410679at2759"/>
<accession>A0A9P1DS14</accession>
<gene>
    <name evidence="2" type="ORF">C1SCF055_LOCUS39949</name>
</gene>
<evidence type="ECO:0000313" key="2">
    <source>
        <dbReference type="EMBL" id="CAI4015098.1"/>
    </source>
</evidence>
<dbReference type="SUPFAM" id="SSF57184">
    <property type="entry name" value="Growth factor receptor domain"/>
    <property type="match status" value="1"/>
</dbReference>